<evidence type="ECO:0000313" key="4">
    <source>
        <dbReference type="Proteomes" id="UP000663828"/>
    </source>
</evidence>
<dbReference type="Pfam" id="PF18718">
    <property type="entry name" value="CxC5"/>
    <property type="match status" value="1"/>
</dbReference>
<dbReference type="EMBL" id="CAJNOR010000315">
    <property type="protein sequence ID" value="CAF0877755.1"/>
    <property type="molecule type" value="Genomic_DNA"/>
</dbReference>
<dbReference type="Proteomes" id="UP000663828">
    <property type="component" value="Unassembled WGS sequence"/>
</dbReference>
<feature type="region of interest" description="Disordered" evidence="1">
    <location>
        <begin position="648"/>
        <end position="679"/>
    </location>
</feature>
<comment type="caution">
    <text evidence="3">The sequence shown here is derived from an EMBL/GenBank/DDBJ whole genome shotgun (WGS) entry which is preliminary data.</text>
</comment>
<keyword evidence="4" id="KW-1185">Reference proteome</keyword>
<name>A0A813XSY4_ADIRI</name>
<proteinExistence type="predicted"/>
<protein>
    <recommendedName>
        <fullName evidence="2">CxC5 like cysteine cluster associated with KDZ domain-containing protein</fullName>
    </recommendedName>
</protein>
<reference evidence="3" key="1">
    <citation type="submission" date="2021-02" db="EMBL/GenBank/DDBJ databases">
        <authorList>
            <person name="Nowell W R."/>
        </authorList>
    </citation>
    <scope>NUCLEOTIDE SEQUENCE</scope>
</reference>
<dbReference type="AlphaFoldDB" id="A0A813XSY4"/>
<organism evidence="3 4">
    <name type="scientific">Adineta ricciae</name>
    <name type="common">Rotifer</name>
    <dbReference type="NCBI Taxonomy" id="249248"/>
    <lineage>
        <taxon>Eukaryota</taxon>
        <taxon>Metazoa</taxon>
        <taxon>Spiralia</taxon>
        <taxon>Gnathifera</taxon>
        <taxon>Rotifera</taxon>
        <taxon>Eurotatoria</taxon>
        <taxon>Bdelloidea</taxon>
        <taxon>Adinetida</taxon>
        <taxon>Adinetidae</taxon>
        <taxon>Adineta</taxon>
    </lineage>
</organism>
<evidence type="ECO:0000259" key="2">
    <source>
        <dbReference type="Pfam" id="PF18718"/>
    </source>
</evidence>
<dbReference type="InterPro" id="IPR041539">
    <property type="entry name" value="CxC5"/>
</dbReference>
<evidence type="ECO:0000256" key="1">
    <source>
        <dbReference type="SAM" id="MobiDB-lite"/>
    </source>
</evidence>
<evidence type="ECO:0000313" key="3">
    <source>
        <dbReference type="EMBL" id="CAF0877755.1"/>
    </source>
</evidence>
<feature type="compositionally biased region" description="Acidic residues" evidence="1">
    <location>
        <begin position="656"/>
        <end position="670"/>
    </location>
</feature>
<gene>
    <name evidence="3" type="ORF">XAT740_LOCUS6834</name>
</gene>
<feature type="domain" description="CxC5 like cysteine cluster associated with KDZ" evidence="2">
    <location>
        <begin position="115"/>
        <end position="226"/>
    </location>
</feature>
<accession>A0A813XSY4</accession>
<sequence length="679" mass="78983">MDQNNHFSPPMISVEITDVEHALILMMRSMSLDQIICVMMLNNFLPKELPNKFNHIVNIINLYFMKCYEIHTIKTLIEFISTHSVYSQLFQQHSLSDMMQKYKVNNIAESEGVNELYLKPYTTECIRCKKQLKATFSHRSKTIMSLARTYKALVSTCVCQDCNIRIFPNFYIDNNKKIFTVESIKNDQYVYLNGNQIFEQNLLIDFDHQLIQNTVSFEGYTNAYNAKIKMILERQNGQRSMTYLNEKNFQMTWLLVNIVKFSFMTTNDKSIAIPMSVRDVDECNDYFLMIKSDLYEKFVKFWTRHQRFTKTCDPATCSRVFIVDGHQKANRLICQHKDIFDNTIPELGPVQMGCLYSPLRKASNIDHRFCQHHQPSKVLSSAMCHMIHENRETDLDKLALAQFIDKDGRFNDELCNVFRSGINNKSKISSYGFLATFLNCSVIVGFTEQPCAEGMRRVLHHVLTIMRFGPLPAAMCYDCACTLKLFVDKHFGSDNLKSTNFTAFLPSLPMAIDRFHVKNHKRAMCKTIMRPDHECHKGVYNAINTQVAEQDLMKHCINQLFTPNEIIRGRHNEVNERTDKIKGKPFDYYQLRRDIQPISLVAIGAAYFNNDPHNIRGFWDSVGKITRGNQKRGRVFRRRTQTQAFVSARVNRNDDQTDEQSQEVDDDQSDEQTGSQLLL</sequence>